<comment type="similarity">
    <text evidence="3 10">Belongs to the PEPCase type 1 family.</text>
</comment>
<dbReference type="EC" id="4.1.1.31" evidence="4 10"/>
<dbReference type="Pfam" id="PF00311">
    <property type="entry name" value="PEPcase"/>
    <property type="match status" value="1"/>
</dbReference>
<evidence type="ECO:0000256" key="3">
    <source>
        <dbReference type="ARBA" id="ARBA00008346"/>
    </source>
</evidence>
<dbReference type="Gene3D" id="1.20.1440.90">
    <property type="entry name" value="Phosphoenolpyruvate/pyruvate domain"/>
    <property type="match status" value="1"/>
</dbReference>
<feature type="active site" evidence="10 11">
    <location>
        <position position="139"/>
    </location>
</feature>
<dbReference type="InterPro" id="IPR021135">
    <property type="entry name" value="PEP_COase"/>
</dbReference>
<evidence type="ECO:0000256" key="11">
    <source>
        <dbReference type="PROSITE-ProRule" id="PRU10111"/>
    </source>
</evidence>
<evidence type="ECO:0000256" key="6">
    <source>
        <dbReference type="ARBA" id="ARBA00022842"/>
    </source>
</evidence>
<evidence type="ECO:0000256" key="10">
    <source>
        <dbReference type="HAMAP-Rule" id="MF_00595"/>
    </source>
</evidence>
<dbReference type="GO" id="GO:0000287">
    <property type="term" value="F:magnesium ion binding"/>
    <property type="evidence" value="ECO:0007669"/>
    <property type="project" value="UniProtKB-UniRule"/>
</dbReference>
<evidence type="ECO:0000256" key="12">
    <source>
        <dbReference type="PROSITE-ProRule" id="PRU10112"/>
    </source>
</evidence>
<dbReference type="InterPro" id="IPR022805">
    <property type="entry name" value="PEP_COase_bac/pln-type"/>
</dbReference>
<keyword evidence="13" id="KW-0670">Pyruvate</keyword>
<evidence type="ECO:0000313" key="14">
    <source>
        <dbReference type="Proteomes" id="UP000253769"/>
    </source>
</evidence>
<organism evidence="13 14">
    <name type="scientific">Motiliproteus coralliicola</name>
    <dbReference type="NCBI Taxonomy" id="2283196"/>
    <lineage>
        <taxon>Bacteria</taxon>
        <taxon>Pseudomonadati</taxon>
        <taxon>Pseudomonadota</taxon>
        <taxon>Gammaproteobacteria</taxon>
        <taxon>Oceanospirillales</taxon>
        <taxon>Oceanospirillaceae</taxon>
        <taxon>Motiliproteus</taxon>
    </lineage>
</organism>
<evidence type="ECO:0000256" key="4">
    <source>
        <dbReference type="ARBA" id="ARBA00012305"/>
    </source>
</evidence>
<dbReference type="GO" id="GO:0006107">
    <property type="term" value="P:oxaloacetate metabolic process"/>
    <property type="evidence" value="ECO:0007669"/>
    <property type="project" value="UniProtKB-UniRule"/>
</dbReference>
<dbReference type="GO" id="GO:0015977">
    <property type="term" value="P:carbon fixation"/>
    <property type="evidence" value="ECO:0007669"/>
    <property type="project" value="UniProtKB-UniRule"/>
</dbReference>
<dbReference type="InterPro" id="IPR015813">
    <property type="entry name" value="Pyrv/PenolPyrv_kinase-like_dom"/>
</dbReference>
<dbReference type="EMBL" id="QQOH01000001">
    <property type="protein sequence ID" value="RDE24076.1"/>
    <property type="molecule type" value="Genomic_DNA"/>
</dbReference>
<dbReference type="PRINTS" id="PR00150">
    <property type="entry name" value="PEPCARBXLASE"/>
</dbReference>
<comment type="function">
    <text evidence="2 10">Forms oxaloacetate, a four-carbon dicarboxylic acid source for the tricarboxylic acid cycle.</text>
</comment>
<keyword evidence="8 10" id="KW-0120">Carbon dioxide fixation</keyword>
<protein>
    <recommendedName>
        <fullName evidence="5 10">Phosphoenolpyruvate carboxylase</fullName>
        <shortName evidence="10">PEPC</shortName>
        <shortName evidence="10">PEPCase</shortName>
        <ecNumber evidence="4 10">4.1.1.31</ecNumber>
    </recommendedName>
</protein>
<dbReference type="RefSeq" id="WP_114693657.1">
    <property type="nucleotide sequence ID" value="NZ_QQOH01000001.1"/>
</dbReference>
<dbReference type="GO" id="GO:0006099">
    <property type="term" value="P:tricarboxylic acid cycle"/>
    <property type="evidence" value="ECO:0007669"/>
    <property type="project" value="InterPro"/>
</dbReference>
<comment type="catalytic activity">
    <reaction evidence="9 10">
        <text>oxaloacetate + phosphate = phosphoenolpyruvate + hydrogencarbonate</text>
        <dbReference type="Rhea" id="RHEA:28370"/>
        <dbReference type="ChEBI" id="CHEBI:16452"/>
        <dbReference type="ChEBI" id="CHEBI:17544"/>
        <dbReference type="ChEBI" id="CHEBI:43474"/>
        <dbReference type="ChEBI" id="CHEBI:58702"/>
        <dbReference type="EC" id="4.1.1.31"/>
    </reaction>
</comment>
<dbReference type="NCBIfam" id="NF000584">
    <property type="entry name" value="PRK00009.1"/>
    <property type="match status" value="1"/>
</dbReference>
<proteinExistence type="inferred from homology"/>
<evidence type="ECO:0000256" key="8">
    <source>
        <dbReference type="ARBA" id="ARBA00023300"/>
    </source>
</evidence>
<evidence type="ECO:0000256" key="2">
    <source>
        <dbReference type="ARBA" id="ARBA00003670"/>
    </source>
</evidence>
<dbReference type="OrthoDB" id="9768133at2"/>
<sequence>MEDLQAPLRDDVRLMGKLLGQTIARDQGEAFLAKLERIRKLSKAARRGEADTDELVQALQQLDEHELVPMARSFGQFLNLANLAEEYHRIRRRNSLVVTRPDPQALDRVFDEIVEAGVSPQQLADKAAALRIDLVLTAHPTEVNRRTFIQKYETMAELLEKLDREHPLSPRTHDLTERLQQLITEAWHTNEIRSERPSPVDEAKWGFAVIENSLWEAVPTFLRHFDRELQRVSGTTLPYDAAPIRFCSWMGGDRDGNPNVTATVTEQVLLLARWMAADLLLGDISKLRHELSMGRASDELRQVVGDCNEPYRVLLRRVRQQLINTRDWAKSCLDQGWQPGEDILLQDNQLLEPLLLCDRSLRECGMELIADGCLRDTLRRIACFGLSLVRLDIRQNAERHAEVFDELTEYYDLGRYSDWDETEKQAYLLSELNSKRPLLPQRGWTPSVNVQEVLDTCAVVARQDPQSLGSYVISMASSPSDVLAVALLLKESGIEFNIPIAPLFETLADLDRAPAAIDTLLKVDWYRDYCAGHQEVMIGYSDSSKDAGALAASWGQYRAQQGLTETCRNHGVDLTLFHGRGGTVGRGGGPSHTAILSQPPGSVDGSLRVTEQGEMIRYKFGIPDLAVRNLELYAGAVLEASLVPPVTPKPEWCELMDQLAERAHQEYVSLVRNNPQFVPYFRQLTPEQELAKLPLGSRPAKRKQDGGVESLRAIPWIFAWTQTRLLLPAWLGSGRALTEACEQQQQDKLRELIGQWPFFNAYIGMLEMVLAKAEPAIARYYEHCLVEPELRELGSRLRKQLRQTQQLIPQLKQNDQLLADNEVIRQSIQVRNPYIDPLHYLQAELLRRDRQGSNQVVEQALMVTMTGIAAGMRNTG</sequence>
<evidence type="ECO:0000313" key="13">
    <source>
        <dbReference type="EMBL" id="RDE24076.1"/>
    </source>
</evidence>
<dbReference type="Proteomes" id="UP000253769">
    <property type="component" value="Unassembled WGS sequence"/>
</dbReference>
<dbReference type="HAMAP" id="MF_00595">
    <property type="entry name" value="PEPcase_type1"/>
    <property type="match status" value="1"/>
</dbReference>
<dbReference type="GO" id="GO:0005829">
    <property type="term" value="C:cytosol"/>
    <property type="evidence" value="ECO:0007669"/>
    <property type="project" value="TreeGrafter"/>
</dbReference>
<evidence type="ECO:0000256" key="7">
    <source>
        <dbReference type="ARBA" id="ARBA00023239"/>
    </source>
</evidence>
<dbReference type="PROSITE" id="PS00393">
    <property type="entry name" value="PEPCASE_2"/>
    <property type="match status" value="1"/>
</dbReference>
<evidence type="ECO:0000256" key="9">
    <source>
        <dbReference type="ARBA" id="ARBA00048995"/>
    </source>
</evidence>
<comment type="subunit">
    <text evidence="10">Homotetramer.</text>
</comment>
<name>A0A369WU55_9GAMM</name>
<evidence type="ECO:0000256" key="1">
    <source>
        <dbReference type="ARBA" id="ARBA00001946"/>
    </source>
</evidence>
<dbReference type="AlphaFoldDB" id="A0A369WU55"/>
<evidence type="ECO:0000256" key="5">
    <source>
        <dbReference type="ARBA" id="ARBA00022419"/>
    </source>
</evidence>
<keyword evidence="7 10" id="KW-0456">Lyase</keyword>
<dbReference type="InterPro" id="IPR018129">
    <property type="entry name" value="PEP_COase_Lys_AS"/>
</dbReference>
<keyword evidence="14" id="KW-1185">Reference proteome</keyword>
<dbReference type="PROSITE" id="PS00781">
    <property type="entry name" value="PEPCASE_1"/>
    <property type="match status" value="1"/>
</dbReference>
<feature type="active site" evidence="10 12">
    <location>
        <position position="545"/>
    </location>
</feature>
<dbReference type="SUPFAM" id="SSF51621">
    <property type="entry name" value="Phosphoenolpyruvate/pyruvate domain"/>
    <property type="match status" value="1"/>
</dbReference>
<dbReference type="InterPro" id="IPR033129">
    <property type="entry name" value="PEPCASE_His_AS"/>
</dbReference>
<comment type="caution">
    <text evidence="13">The sequence shown here is derived from an EMBL/GenBank/DDBJ whole genome shotgun (WGS) entry which is preliminary data.</text>
</comment>
<keyword evidence="6 10" id="KW-0460">Magnesium</keyword>
<accession>A0A369WU55</accession>
<dbReference type="PANTHER" id="PTHR30523:SF6">
    <property type="entry name" value="PHOSPHOENOLPYRUVATE CARBOXYLASE"/>
    <property type="match status" value="1"/>
</dbReference>
<comment type="cofactor">
    <cofactor evidence="1 10">
        <name>Mg(2+)</name>
        <dbReference type="ChEBI" id="CHEBI:18420"/>
    </cofactor>
</comment>
<reference evidence="13 14" key="1">
    <citation type="submission" date="2018-07" db="EMBL/GenBank/DDBJ databases">
        <title>Motiliproteus coralliicola sp. nov., a bacterium isolated from Coral.</title>
        <authorList>
            <person name="Wang G."/>
        </authorList>
    </citation>
    <scope>NUCLEOTIDE SEQUENCE [LARGE SCALE GENOMIC DNA]</scope>
    <source>
        <strain evidence="13 14">C34</strain>
    </source>
</reference>
<dbReference type="PANTHER" id="PTHR30523">
    <property type="entry name" value="PHOSPHOENOLPYRUVATE CARBOXYLASE"/>
    <property type="match status" value="1"/>
</dbReference>
<gene>
    <name evidence="10" type="primary">ppc</name>
    <name evidence="13" type="ORF">DV711_00250</name>
</gene>
<dbReference type="GO" id="GO:0008964">
    <property type="term" value="F:phosphoenolpyruvate carboxylase activity"/>
    <property type="evidence" value="ECO:0007669"/>
    <property type="project" value="UniProtKB-UniRule"/>
</dbReference>